<evidence type="ECO:0000313" key="1">
    <source>
        <dbReference type="EMBL" id="MBB6514187.1"/>
    </source>
</evidence>
<dbReference type="AlphaFoldDB" id="A0A841RQT3"/>
<dbReference type="EMBL" id="JACHON010000025">
    <property type="protein sequence ID" value="MBB6514187.1"/>
    <property type="molecule type" value="Genomic_DNA"/>
</dbReference>
<keyword evidence="2" id="KW-1185">Reference proteome</keyword>
<comment type="caution">
    <text evidence="1">The sequence shown here is derived from an EMBL/GenBank/DDBJ whole genome shotgun (WGS) entry which is preliminary data.</text>
</comment>
<reference evidence="1 2" key="1">
    <citation type="submission" date="2020-08" db="EMBL/GenBank/DDBJ databases">
        <title>Genomic Encyclopedia of Type Strains, Phase IV (KMG-IV): sequencing the most valuable type-strain genomes for metagenomic binning, comparative biology and taxonomic classification.</title>
        <authorList>
            <person name="Goeker M."/>
        </authorList>
    </citation>
    <scope>NUCLEOTIDE SEQUENCE [LARGE SCALE GENOMIC DNA]</scope>
    <source>
        <strain evidence="1 2">DSM 11805</strain>
    </source>
</reference>
<organism evidence="1 2">
    <name type="scientific">Gracilibacillus halotolerans</name>
    <dbReference type="NCBI Taxonomy" id="74386"/>
    <lineage>
        <taxon>Bacteria</taxon>
        <taxon>Bacillati</taxon>
        <taxon>Bacillota</taxon>
        <taxon>Bacilli</taxon>
        <taxon>Bacillales</taxon>
        <taxon>Bacillaceae</taxon>
        <taxon>Gracilibacillus</taxon>
    </lineage>
</organism>
<gene>
    <name evidence="1" type="ORF">GGQ92_003009</name>
</gene>
<accession>A0A841RQT3</accession>
<dbReference type="RefSeq" id="WP_246384524.1">
    <property type="nucleotide sequence ID" value="NZ_BAAACU010000003.1"/>
</dbReference>
<sequence>MDKNDNYVIHPIYDSGSTYQFGFAAVSRNGEYTFIHKDGNRAIDQTSKYASGFSTCGLAKIK</sequence>
<evidence type="ECO:0000313" key="2">
    <source>
        <dbReference type="Proteomes" id="UP000572212"/>
    </source>
</evidence>
<protein>
    <submittedName>
        <fullName evidence="1">Uncharacterized protein</fullName>
    </submittedName>
</protein>
<dbReference type="Proteomes" id="UP000572212">
    <property type="component" value="Unassembled WGS sequence"/>
</dbReference>
<name>A0A841RQT3_9BACI</name>
<proteinExistence type="predicted"/>